<dbReference type="AlphaFoldDB" id="A0A7F5RJX7"/>
<dbReference type="Pfam" id="PF13965">
    <property type="entry name" value="SID-1_RNA_chan"/>
    <property type="match status" value="1"/>
</dbReference>
<evidence type="ECO:0000313" key="11">
    <source>
        <dbReference type="RefSeq" id="XP_025836298.1"/>
    </source>
</evidence>
<evidence type="ECO:0000256" key="9">
    <source>
        <dbReference type="SAM" id="SignalP"/>
    </source>
</evidence>
<comment type="similarity">
    <text evidence="2">Belongs to the SID1 family.</text>
</comment>
<name>A0A7F5RJX7_AGRPL</name>
<dbReference type="Proteomes" id="UP000192223">
    <property type="component" value="Unplaced"/>
</dbReference>
<dbReference type="GO" id="GO:0005764">
    <property type="term" value="C:lysosome"/>
    <property type="evidence" value="ECO:0007669"/>
    <property type="project" value="TreeGrafter"/>
</dbReference>
<dbReference type="KEGG" id="apln:108736485"/>
<dbReference type="InterPro" id="IPR025958">
    <property type="entry name" value="SID1_TM_fam"/>
</dbReference>
<evidence type="ECO:0000256" key="1">
    <source>
        <dbReference type="ARBA" id="ARBA00004141"/>
    </source>
</evidence>
<feature type="chain" id="PRO_5028836724" evidence="9">
    <location>
        <begin position="23"/>
        <end position="406"/>
    </location>
</feature>
<dbReference type="OrthoDB" id="416618at2759"/>
<dbReference type="PANTHER" id="PTHR12185:SF14">
    <property type="entry name" value="CHOLESTEROL UPTAKE PROTEIN 1"/>
    <property type="match status" value="1"/>
</dbReference>
<keyword evidence="5 8" id="KW-1133">Transmembrane helix</keyword>
<keyword evidence="10" id="KW-1185">Reference proteome</keyword>
<dbReference type="GO" id="GO:0005886">
    <property type="term" value="C:plasma membrane"/>
    <property type="evidence" value="ECO:0007669"/>
    <property type="project" value="TreeGrafter"/>
</dbReference>
<evidence type="ECO:0000256" key="7">
    <source>
        <dbReference type="ARBA" id="ARBA00023180"/>
    </source>
</evidence>
<reference evidence="11" key="1">
    <citation type="submission" date="2025-08" db="UniProtKB">
        <authorList>
            <consortium name="RefSeq"/>
        </authorList>
    </citation>
    <scope>IDENTIFICATION</scope>
    <source>
        <tissue evidence="11">Entire body</tissue>
    </source>
</reference>
<sequence length="406" mass="46403">MNRSMQLIVLGTFWCFIHGAYCIPFNNEISAISVVGSYPGSNSFVINSTTVYIVSYSTYASIYPTRLTSITTGARMAFPIRVVVRQQKGVSSWQLPLRVNSKLGPLSFYTTSRTLCHTHMDIIANLNRSSIDFLSQLNHTRLLQEFSISVSTSSLRPLDIEIATQEAKDFYIKENQEYTVVTSPSEPIYYYYKFFERNSDNYRDTVVLEVNSEDQTCFYVSIQEPNCPIYDLESEIHNGKFYQTVNTRGGLTVGNFEFPNGFFVVFVAKGDNYDCSIENSLTKERGRLKTFNQTSKVNFKVRPSISIEDYIKAALIILGAILIFYIVLVAILCTFYQINKINRKSSLSPDVATVYLENFQSPMMRSLEIVFHIVSKGLTKGSFKPQRVRERERMQRGIILKIVQLN</sequence>
<dbReference type="InParanoid" id="A0A7F5RJX7"/>
<gene>
    <name evidence="11" type="primary">LOC108736485</name>
</gene>
<feature type="signal peptide" evidence="9">
    <location>
        <begin position="1"/>
        <end position="22"/>
    </location>
</feature>
<evidence type="ECO:0000256" key="5">
    <source>
        <dbReference type="ARBA" id="ARBA00022989"/>
    </source>
</evidence>
<proteinExistence type="inferred from homology"/>
<dbReference type="RefSeq" id="XP_025836298.1">
    <property type="nucleotide sequence ID" value="XM_025980513.1"/>
</dbReference>
<protein>
    <submittedName>
        <fullName evidence="11">SID1 transmembrane family member 1-like isoform X1</fullName>
    </submittedName>
</protein>
<dbReference type="GO" id="GO:0051033">
    <property type="term" value="F:RNA transmembrane transporter activity"/>
    <property type="evidence" value="ECO:0007669"/>
    <property type="project" value="TreeGrafter"/>
</dbReference>
<accession>A0A7F5RJX7</accession>
<keyword evidence="7" id="KW-0325">Glycoprotein</keyword>
<feature type="transmembrane region" description="Helical" evidence="8">
    <location>
        <begin position="313"/>
        <end position="336"/>
    </location>
</feature>
<keyword evidence="3 8" id="KW-0812">Transmembrane</keyword>
<dbReference type="PANTHER" id="PTHR12185">
    <property type="entry name" value="SID1 TRANSMEMBRANE FAMILY MEMEBER"/>
    <property type="match status" value="1"/>
</dbReference>
<keyword evidence="6 8" id="KW-0472">Membrane</keyword>
<evidence type="ECO:0000256" key="2">
    <source>
        <dbReference type="ARBA" id="ARBA00006618"/>
    </source>
</evidence>
<evidence type="ECO:0000256" key="6">
    <source>
        <dbReference type="ARBA" id="ARBA00023136"/>
    </source>
</evidence>
<comment type="subcellular location">
    <subcellularLocation>
        <location evidence="1">Membrane</location>
        <topology evidence="1">Multi-pass membrane protein</topology>
    </subcellularLocation>
</comment>
<dbReference type="GO" id="GO:0003725">
    <property type="term" value="F:double-stranded RNA binding"/>
    <property type="evidence" value="ECO:0007669"/>
    <property type="project" value="TreeGrafter"/>
</dbReference>
<evidence type="ECO:0000313" key="10">
    <source>
        <dbReference type="Proteomes" id="UP000192223"/>
    </source>
</evidence>
<organism evidence="10 11">
    <name type="scientific">Agrilus planipennis</name>
    <name type="common">Emerald ash borer</name>
    <name type="synonym">Agrilus marcopoli</name>
    <dbReference type="NCBI Taxonomy" id="224129"/>
    <lineage>
        <taxon>Eukaryota</taxon>
        <taxon>Metazoa</taxon>
        <taxon>Ecdysozoa</taxon>
        <taxon>Arthropoda</taxon>
        <taxon>Hexapoda</taxon>
        <taxon>Insecta</taxon>
        <taxon>Pterygota</taxon>
        <taxon>Neoptera</taxon>
        <taxon>Endopterygota</taxon>
        <taxon>Coleoptera</taxon>
        <taxon>Polyphaga</taxon>
        <taxon>Elateriformia</taxon>
        <taxon>Buprestoidea</taxon>
        <taxon>Buprestidae</taxon>
        <taxon>Agrilinae</taxon>
        <taxon>Agrilus</taxon>
    </lineage>
</organism>
<evidence type="ECO:0000256" key="3">
    <source>
        <dbReference type="ARBA" id="ARBA00022692"/>
    </source>
</evidence>
<evidence type="ECO:0000256" key="8">
    <source>
        <dbReference type="SAM" id="Phobius"/>
    </source>
</evidence>
<evidence type="ECO:0000256" key="4">
    <source>
        <dbReference type="ARBA" id="ARBA00022729"/>
    </source>
</evidence>
<dbReference type="GeneID" id="108736485"/>
<keyword evidence="4 9" id="KW-0732">Signal</keyword>